<dbReference type="EMBL" id="JAWDJW010006764">
    <property type="protein sequence ID" value="KAK3063657.1"/>
    <property type="molecule type" value="Genomic_DNA"/>
</dbReference>
<sequence>CLFCDGFEVKGKPVGILGFPSPMYAHLVLMAYAFSDDITIYPNGPVSEAEDVQKALRTAKARGAKLDKRRIRSLVNEGRAPGHGVTINFEDGDSVTLGFLAHKPPTVNRAQNLIDQLELENKPNEQGGEVVVKDASFQKTSLAGCYVAGDTCTMTKSVVGAAAAGIGAAAGANMELCREEGQRALEGMETQSIDGD</sequence>
<reference evidence="1" key="1">
    <citation type="submission" date="2024-09" db="EMBL/GenBank/DDBJ databases">
        <title>Black Yeasts Isolated from many extreme environments.</title>
        <authorList>
            <person name="Coleine C."/>
            <person name="Stajich J.E."/>
            <person name="Selbmann L."/>
        </authorList>
    </citation>
    <scope>NUCLEOTIDE SEQUENCE</scope>
    <source>
        <strain evidence="1">CCFEE 5737</strain>
    </source>
</reference>
<name>A0ACC3D929_9PEZI</name>
<evidence type="ECO:0000313" key="2">
    <source>
        <dbReference type="Proteomes" id="UP001186974"/>
    </source>
</evidence>
<organism evidence="1 2">
    <name type="scientific">Coniosporium uncinatum</name>
    <dbReference type="NCBI Taxonomy" id="93489"/>
    <lineage>
        <taxon>Eukaryota</taxon>
        <taxon>Fungi</taxon>
        <taxon>Dikarya</taxon>
        <taxon>Ascomycota</taxon>
        <taxon>Pezizomycotina</taxon>
        <taxon>Dothideomycetes</taxon>
        <taxon>Dothideomycetes incertae sedis</taxon>
        <taxon>Coniosporium</taxon>
    </lineage>
</organism>
<protein>
    <submittedName>
        <fullName evidence="1">Uncharacterized protein</fullName>
    </submittedName>
</protein>
<evidence type="ECO:0000313" key="1">
    <source>
        <dbReference type="EMBL" id="KAK3063657.1"/>
    </source>
</evidence>
<dbReference type="Proteomes" id="UP001186974">
    <property type="component" value="Unassembled WGS sequence"/>
</dbReference>
<feature type="non-terminal residue" evidence="1">
    <location>
        <position position="1"/>
    </location>
</feature>
<gene>
    <name evidence="1" type="ORF">LTS18_013770</name>
</gene>
<accession>A0ACC3D929</accession>
<keyword evidence="2" id="KW-1185">Reference proteome</keyword>
<comment type="caution">
    <text evidence="1">The sequence shown here is derived from an EMBL/GenBank/DDBJ whole genome shotgun (WGS) entry which is preliminary data.</text>
</comment>
<proteinExistence type="predicted"/>